<accession>A0ABR4EYU5</accession>
<comment type="caution">
    <text evidence="1">The sequence shown here is derived from an EMBL/GenBank/DDBJ whole genome shotgun (WGS) entry which is preliminary data.</text>
</comment>
<organism evidence="1 2">
    <name type="scientific">Diaporthe vaccinii</name>
    <dbReference type="NCBI Taxonomy" id="105482"/>
    <lineage>
        <taxon>Eukaryota</taxon>
        <taxon>Fungi</taxon>
        <taxon>Dikarya</taxon>
        <taxon>Ascomycota</taxon>
        <taxon>Pezizomycotina</taxon>
        <taxon>Sordariomycetes</taxon>
        <taxon>Sordariomycetidae</taxon>
        <taxon>Diaporthales</taxon>
        <taxon>Diaporthaceae</taxon>
        <taxon>Diaporthe</taxon>
        <taxon>Diaporthe eres species complex</taxon>
    </lineage>
</organism>
<proteinExistence type="predicted"/>
<evidence type="ECO:0000313" key="2">
    <source>
        <dbReference type="Proteomes" id="UP001600888"/>
    </source>
</evidence>
<name>A0ABR4EYU5_9PEZI</name>
<evidence type="ECO:0000313" key="1">
    <source>
        <dbReference type="EMBL" id="KAL2287614.1"/>
    </source>
</evidence>
<protein>
    <submittedName>
        <fullName evidence="1">Uncharacterized protein</fullName>
    </submittedName>
</protein>
<reference evidence="1 2" key="1">
    <citation type="submission" date="2024-03" db="EMBL/GenBank/DDBJ databases">
        <title>A high-quality draft genome sequence of Diaporthe vaccinii, a causative agent of upright dieback and viscid rot disease in cranberry plants.</title>
        <authorList>
            <person name="Sarrasin M."/>
            <person name="Lang B.F."/>
            <person name="Burger G."/>
        </authorList>
    </citation>
    <scope>NUCLEOTIDE SEQUENCE [LARGE SCALE GENOMIC DNA]</scope>
    <source>
        <strain evidence="1 2">IS7</strain>
    </source>
</reference>
<dbReference type="Proteomes" id="UP001600888">
    <property type="component" value="Unassembled WGS sequence"/>
</dbReference>
<dbReference type="EMBL" id="JBAWTH010000019">
    <property type="protein sequence ID" value="KAL2287614.1"/>
    <property type="molecule type" value="Genomic_DNA"/>
</dbReference>
<gene>
    <name evidence="1" type="ORF">FJTKL_05010</name>
</gene>
<keyword evidence="2" id="KW-1185">Reference proteome</keyword>
<sequence length="80" mass="8869">MCEFAVKVRGREIRNVIPKYKISTYKPPNSVKTKVVSSVQNAHTQPGIFCDSGQTSQEILPGHARHGTSVNYDLNKNAEP</sequence>